<dbReference type="Proteomes" id="UP001595698">
    <property type="component" value="Unassembled WGS sequence"/>
</dbReference>
<organism evidence="3 4">
    <name type="scientific">Streptosporangium jomthongense</name>
    <dbReference type="NCBI Taxonomy" id="1193683"/>
    <lineage>
        <taxon>Bacteria</taxon>
        <taxon>Bacillati</taxon>
        <taxon>Actinomycetota</taxon>
        <taxon>Actinomycetes</taxon>
        <taxon>Streptosporangiales</taxon>
        <taxon>Streptosporangiaceae</taxon>
        <taxon>Streptosporangium</taxon>
    </lineage>
</organism>
<keyword evidence="4" id="KW-1185">Reference proteome</keyword>
<evidence type="ECO:0000259" key="2">
    <source>
        <dbReference type="Pfam" id="PF05305"/>
    </source>
</evidence>
<feature type="region of interest" description="Disordered" evidence="1">
    <location>
        <begin position="21"/>
        <end position="46"/>
    </location>
</feature>
<evidence type="ECO:0000256" key="1">
    <source>
        <dbReference type="SAM" id="MobiDB-lite"/>
    </source>
</evidence>
<sequence>MLIGALAVLVLLVFLLGGNSQEEPPPVNASPSATLPTVPRVPTPDGAERDAYLAALRSVDPGLVEKEDQAVRRGRDTCLDILEKKTTAQVAANAKVRFTGAVTVSEEQARQIVEAVKAWCR</sequence>
<feature type="domain" description="DUF732" evidence="2">
    <location>
        <begin position="50"/>
        <end position="120"/>
    </location>
</feature>
<evidence type="ECO:0000313" key="4">
    <source>
        <dbReference type="Proteomes" id="UP001595698"/>
    </source>
</evidence>
<accession>A0ABV8EXW6</accession>
<comment type="caution">
    <text evidence="3">The sequence shown here is derived from an EMBL/GenBank/DDBJ whole genome shotgun (WGS) entry which is preliminary data.</text>
</comment>
<dbReference type="EMBL" id="JBHSBC010000008">
    <property type="protein sequence ID" value="MFC3980178.1"/>
    <property type="molecule type" value="Genomic_DNA"/>
</dbReference>
<dbReference type="InterPro" id="IPR007969">
    <property type="entry name" value="DUF732"/>
</dbReference>
<reference evidence="4" key="1">
    <citation type="journal article" date="2019" name="Int. J. Syst. Evol. Microbiol.">
        <title>The Global Catalogue of Microorganisms (GCM) 10K type strain sequencing project: providing services to taxonomists for standard genome sequencing and annotation.</title>
        <authorList>
            <consortium name="The Broad Institute Genomics Platform"/>
            <consortium name="The Broad Institute Genome Sequencing Center for Infectious Disease"/>
            <person name="Wu L."/>
            <person name="Ma J."/>
        </authorList>
    </citation>
    <scope>NUCLEOTIDE SEQUENCE [LARGE SCALE GENOMIC DNA]</scope>
    <source>
        <strain evidence="4">TBRC 7912</strain>
    </source>
</reference>
<proteinExistence type="predicted"/>
<gene>
    <name evidence="3" type="ORF">ACFOYY_08615</name>
</gene>
<name>A0ABV8EXW6_9ACTN</name>
<evidence type="ECO:0000313" key="3">
    <source>
        <dbReference type="EMBL" id="MFC3980178.1"/>
    </source>
</evidence>
<dbReference type="RefSeq" id="WP_386189142.1">
    <property type="nucleotide sequence ID" value="NZ_JBHSBC010000008.1"/>
</dbReference>
<protein>
    <submittedName>
        <fullName evidence="3">DUF732 domain-containing protein</fullName>
    </submittedName>
</protein>
<dbReference type="Pfam" id="PF05305">
    <property type="entry name" value="DUF732"/>
    <property type="match status" value="1"/>
</dbReference>